<reference evidence="12" key="1">
    <citation type="submission" date="2020-06" db="EMBL/GenBank/DDBJ databases">
        <title>Unique genomic features of the anaerobic methanotrophic archaea.</title>
        <authorList>
            <person name="Chadwick G.L."/>
            <person name="Skennerton C.T."/>
            <person name="Laso-Perez R."/>
            <person name="Leu A.O."/>
            <person name="Speth D.R."/>
            <person name="Yu H."/>
            <person name="Morgan-Lang C."/>
            <person name="Hatzenpichler R."/>
            <person name="Goudeau D."/>
            <person name="Malmstrom R."/>
            <person name="Brazelton W.J."/>
            <person name="Woyke T."/>
            <person name="Hallam S.J."/>
            <person name="Tyson G.W."/>
            <person name="Wegener G."/>
            <person name="Boetius A."/>
            <person name="Orphan V."/>
        </authorList>
    </citation>
    <scope>NUCLEOTIDE SEQUENCE</scope>
</reference>
<keyword evidence="3" id="KW-0378">Hydrolase</keyword>
<keyword evidence="2" id="KW-0547">Nucleotide-binding</keyword>
<evidence type="ECO:0000259" key="10">
    <source>
        <dbReference type="PROSITE" id="PS51192"/>
    </source>
</evidence>
<dbReference type="Pfam" id="PF04851">
    <property type="entry name" value="ResIII"/>
    <property type="match status" value="1"/>
</dbReference>
<evidence type="ECO:0000256" key="3">
    <source>
        <dbReference type="ARBA" id="ARBA00022801"/>
    </source>
</evidence>
<gene>
    <name evidence="12" type="primary">uvrB</name>
    <name evidence="12" type="ORF">PEKJEAHP_00021</name>
</gene>
<evidence type="ECO:0000256" key="1">
    <source>
        <dbReference type="ARBA" id="ARBA00006637"/>
    </source>
</evidence>
<dbReference type="Pfam" id="PF00271">
    <property type="entry name" value="Helicase_C"/>
    <property type="match status" value="1"/>
</dbReference>
<sequence length="465" mass="52558">MHTKKNDHGVIKRDITTLSYEHGTIVINSNFKLPHTVWDARVGCYRCSSMFYKDVLEYLNLSGLDYLDNVLDLMPMPNLACNLALRDYQKDAIAKWLQTKSGALVLPTGAGKTIIGIKAICMLNVPALVIVPTLELLKQWKKELENIFGIEVGTYSGEKHILAPITVSTYDTAYLRAEELGNKFLFLLFDEVHHLPSPGYASIAELFVAPYRLGLTATYEREDGRHEELERLIGGKVYEIGLDKLKGKHLAEYKTKRIVTDLTVAERSEYEKYHDIFTDFLKSRNIILKTPKNFRLLVMRSGRDASARAALLARNRARQIALNSNSKLHALSDILDNHFGERMIIFTEHNSLVYAISREFLIPAITHTTQKEERAEIMDKFRAGEYKTIVTSKVLEEGIDVPEASVGVILSGSGSKREYKQRLGRILRKKEGKLAILYEIISKKTTEVGIAQRRKSEAGKGTPSK</sequence>
<evidence type="ECO:0000259" key="11">
    <source>
        <dbReference type="PROSITE" id="PS51194"/>
    </source>
</evidence>
<protein>
    <recommendedName>
        <fullName evidence="8">DNA 3'-5' helicase</fullName>
        <ecNumber evidence="8">5.6.2.4</ecNumber>
    </recommendedName>
</protein>
<dbReference type="PROSITE" id="PS51192">
    <property type="entry name" value="HELICASE_ATP_BIND_1"/>
    <property type="match status" value="1"/>
</dbReference>
<comment type="catalytic activity">
    <reaction evidence="9">
        <text>ATP + H2O = ADP + phosphate + H(+)</text>
        <dbReference type="Rhea" id="RHEA:13065"/>
        <dbReference type="ChEBI" id="CHEBI:15377"/>
        <dbReference type="ChEBI" id="CHEBI:15378"/>
        <dbReference type="ChEBI" id="CHEBI:30616"/>
        <dbReference type="ChEBI" id="CHEBI:43474"/>
        <dbReference type="ChEBI" id="CHEBI:456216"/>
        <dbReference type="EC" id="5.6.2.4"/>
    </reaction>
</comment>
<dbReference type="GO" id="GO:0005524">
    <property type="term" value="F:ATP binding"/>
    <property type="evidence" value="ECO:0007669"/>
    <property type="project" value="UniProtKB-KW"/>
</dbReference>
<dbReference type="GO" id="GO:0016787">
    <property type="term" value="F:hydrolase activity"/>
    <property type="evidence" value="ECO:0007669"/>
    <property type="project" value="UniProtKB-KW"/>
</dbReference>
<dbReference type="CDD" id="cd17926">
    <property type="entry name" value="DEXHc_RE"/>
    <property type="match status" value="1"/>
</dbReference>
<dbReference type="GO" id="GO:0004386">
    <property type="term" value="F:helicase activity"/>
    <property type="evidence" value="ECO:0007669"/>
    <property type="project" value="UniProtKB-KW"/>
</dbReference>
<dbReference type="SMART" id="SM00490">
    <property type="entry name" value="HELICc"/>
    <property type="match status" value="1"/>
</dbReference>
<organism evidence="12">
    <name type="scientific">Candidatus Methanophaga sp. ANME-1 ERB7</name>
    <dbReference type="NCBI Taxonomy" id="2759913"/>
    <lineage>
        <taxon>Archaea</taxon>
        <taxon>Methanobacteriati</taxon>
        <taxon>Methanobacteriota</taxon>
        <taxon>Stenosarchaea group</taxon>
        <taxon>Methanomicrobia</taxon>
        <taxon>Candidatus Methanophagales</taxon>
        <taxon>Candidatus Methanophagaceae</taxon>
        <taxon>Candidatus Methanophaga</taxon>
    </lineage>
</organism>
<dbReference type="EC" id="5.6.2.4" evidence="8"/>
<evidence type="ECO:0000256" key="4">
    <source>
        <dbReference type="ARBA" id="ARBA00022806"/>
    </source>
</evidence>
<evidence type="ECO:0000256" key="8">
    <source>
        <dbReference type="ARBA" id="ARBA00034808"/>
    </source>
</evidence>
<keyword evidence="5" id="KW-0067">ATP-binding</keyword>
<keyword evidence="6" id="KW-0413">Isomerase</keyword>
<feature type="domain" description="Helicase C-terminal" evidence="11">
    <location>
        <begin position="330"/>
        <end position="465"/>
    </location>
</feature>
<name>A0A7G9Z9T6_9EURY</name>
<dbReference type="Gene3D" id="3.40.1170.30">
    <property type="match status" value="1"/>
</dbReference>
<comment type="catalytic activity">
    <reaction evidence="7">
        <text>Couples ATP hydrolysis with the unwinding of duplex DNA by translocating in the 3'-5' direction.</text>
        <dbReference type="EC" id="5.6.2.4"/>
    </reaction>
</comment>
<accession>A0A7G9Z9T6</accession>
<evidence type="ECO:0000313" key="12">
    <source>
        <dbReference type="EMBL" id="QNO57020.1"/>
    </source>
</evidence>
<evidence type="ECO:0000256" key="5">
    <source>
        <dbReference type="ARBA" id="ARBA00022840"/>
    </source>
</evidence>
<evidence type="ECO:0000256" key="6">
    <source>
        <dbReference type="ARBA" id="ARBA00023235"/>
    </source>
</evidence>
<dbReference type="CDD" id="cd18789">
    <property type="entry name" value="SF2_C_XPB"/>
    <property type="match status" value="1"/>
</dbReference>
<dbReference type="SUPFAM" id="SSF52540">
    <property type="entry name" value="P-loop containing nucleoside triphosphate hydrolases"/>
    <property type="match status" value="1"/>
</dbReference>
<dbReference type="AlphaFoldDB" id="A0A7G9Z9T6"/>
<comment type="similarity">
    <text evidence="1">Belongs to the helicase family. RAD25/XPB subfamily.</text>
</comment>
<dbReference type="Pfam" id="PF18458">
    <property type="entry name" value="XPB_DRD"/>
    <property type="match status" value="1"/>
</dbReference>
<dbReference type="InterPro" id="IPR050615">
    <property type="entry name" value="ATP-dep_DNA_Helicase"/>
</dbReference>
<dbReference type="GO" id="GO:0140097">
    <property type="term" value="F:catalytic activity, acting on DNA"/>
    <property type="evidence" value="ECO:0007669"/>
    <property type="project" value="UniProtKB-ARBA"/>
</dbReference>
<dbReference type="PROSITE" id="PS51194">
    <property type="entry name" value="HELICASE_CTER"/>
    <property type="match status" value="1"/>
</dbReference>
<dbReference type="SMART" id="SM00487">
    <property type="entry name" value="DEXDc"/>
    <property type="match status" value="1"/>
</dbReference>
<dbReference type="InterPro" id="IPR040699">
    <property type="entry name" value="XPB_DRD"/>
</dbReference>
<dbReference type="GO" id="GO:0003677">
    <property type="term" value="F:DNA binding"/>
    <property type="evidence" value="ECO:0007669"/>
    <property type="project" value="InterPro"/>
</dbReference>
<dbReference type="EMBL" id="MT631676">
    <property type="protein sequence ID" value="QNO57020.1"/>
    <property type="molecule type" value="Genomic_DNA"/>
</dbReference>
<dbReference type="InterPro" id="IPR001650">
    <property type="entry name" value="Helicase_C-like"/>
</dbReference>
<dbReference type="PANTHER" id="PTHR11274">
    <property type="entry name" value="RAD25/XP-B DNA REPAIR HELICASE"/>
    <property type="match status" value="1"/>
</dbReference>
<dbReference type="Gene3D" id="3.40.50.300">
    <property type="entry name" value="P-loop containing nucleotide triphosphate hydrolases"/>
    <property type="match status" value="2"/>
</dbReference>
<keyword evidence="4" id="KW-0347">Helicase</keyword>
<feature type="domain" description="Helicase ATP-binding" evidence="10">
    <location>
        <begin position="93"/>
        <end position="237"/>
    </location>
</feature>
<evidence type="ECO:0000256" key="7">
    <source>
        <dbReference type="ARBA" id="ARBA00034617"/>
    </source>
</evidence>
<evidence type="ECO:0000256" key="9">
    <source>
        <dbReference type="ARBA" id="ARBA00048988"/>
    </source>
</evidence>
<dbReference type="InterPro" id="IPR027417">
    <property type="entry name" value="P-loop_NTPase"/>
</dbReference>
<dbReference type="InterPro" id="IPR032438">
    <property type="entry name" value="ERCC3_RAD25_C"/>
</dbReference>
<evidence type="ECO:0000256" key="2">
    <source>
        <dbReference type="ARBA" id="ARBA00022741"/>
    </source>
</evidence>
<dbReference type="InterPro" id="IPR014001">
    <property type="entry name" value="Helicase_ATP-bd"/>
</dbReference>
<proteinExistence type="inferred from homology"/>
<dbReference type="PANTHER" id="PTHR11274:SF0">
    <property type="entry name" value="GENERAL TRANSCRIPTION AND DNA REPAIR FACTOR IIH HELICASE SUBUNIT XPB"/>
    <property type="match status" value="1"/>
</dbReference>
<dbReference type="InterPro" id="IPR006935">
    <property type="entry name" value="Helicase/UvrB_N"/>
</dbReference>
<dbReference type="Gene3D" id="6.10.140.1180">
    <property type="match status" value="1"/>
</dbReference>